<evidence type="ECO:0000256" key="7">
    <source>
        <dbReference type="ARBA" id="ARBA00023136"/>
    </source>
</evidence>
<dbReference type="Proteomes" id="UP000270296">
    <property type="component" value="Unassembled WGS sequence"/>
</dbReference>
<evidence type="ECO:0000256" key="3">
    <source>
        <dbReference type="ARBA" id="ARBA00022692"/>
    </source>
</evidence>
<dbReference type="GO" id="GO:0005886">
    <property type="term" value="C:plasma membrane"/>
    <property type="evidence" value="ECO:0007669"/>
    <property type="project" value="TreeGrafter"/>
</dbReference>
<dbReference type="InterPro" id="IPR014743">
    <property type="entry name" value="Cl-channel_core"/>
</dbReference>
<dbReference type="InterPro" id="IPR046342">
    <property type="entry name" value="CBS_dom_sf"/>
</dbReference>
<evidence type="ECO:0000256" key="10">
    <source>
        <dbReference type="SAM" id="Phobius"/>
    </source>
</evidence>
<dbReference type="EMBL" id="UZAM01007730">
    <property type="protein sequence ID" value="VDP01066.1"/>
    <property type="molecule type" value="Genomic_DNA"/>
</dbReference>
<reference evidence="12 13" key="2">
    <citation type="submission" date="2018-11" db="EMBL/GenBank/DDBJ databases">
        <authorList>
            <consortium name="Pathogen Informatics"/>
        </authorList>
    </citation>
    <scope>NUCLEOTIDE SEQUENCE [LARGE SCALE GENOMIC DNA]</scope>
</reference>
<reference evidence="14" key="1">
    <citation type="submission" date="2016-06" db="UniProtKB">
        <authorList>
            <consortium name="WormBaseParasite"/>
        </authorList>
    </citation>
    <scope>IDENTIFICATION</scope>
</reference>
<keyword evidence="6" id="KW-0406">Ion transport</keyword>
<dbReference type="Gene3D" id="1.10.3080.10">
    <property type="entry name" value="Clc chloride channel"/>
    <property type="match status" value="1"/>
</dbReference>
<evidence type="ECO:0000256" key="6">
    <source>
        <dbReference type="ARBA" id="ARBA00023065"/>
    </source>
</evidence>
<keyword evidence="3 10" id="KW-0812">Transmembrane</keyword>
<keyword evidence="4" id="KW-0677">Repeat</keyword>
<accession>A0A183IIG6</accession>
<dbReference type="InterPro" id="IPR001807">
    <property type="entry name" value="ClC"/>
</dbReference>
<dbReference type="GO" id="GO:0005247">
    <property type="term" value="F:voltage-gated chloride channel activity"/>
    <property type="evidence" value="ECO:0007669"/>
    <property type="project" value="TreeGrafter"/>
</dbReference>
<evidence type="ECO:0000256" key="1">
    <source>
        <dbReference type="ARBA" id="ARBA00004141"/>
    </source>
</evidence>
<dbReference type="Gene3D" id="3.10.580.10">
    <property type="entry name" value="CBS-domain"/>
    <property type="match status" value="2"/>
</dbReference>
<feature type="domain" description="CBS" evidence="11">
    <location>
        <begin position="155"/>
        <end position="210"/>
    </location>
</feature>
<keyword evidence="5 10" id="KW-1133">Transmembrane helix</keyword>
<evidence type="ECO:0000256" key="9">
    <source>
        <dbReference type="SAM" id="MobiDB-lite"/>
    </source>
</evidence>
<gene>
    <name evidence="12" type="ORF">SBAD_LOCUS3411</name>
</gene>
<evidence type="ECO:0000256" key="5">
    <source>
        <dbReference type="ARBA" id="ARBA00022989"/>
    </source>
</evidence>
<name>A0A183IIG6_9BILA</name>
<dbReference type="PANTHER" id="PTHR45720">
    <property type="entry name" value="CHLORIDE CHANNEL PROTEIN 2"/>
    <property type="match status" value="1"/>
</dbReference>
<dbReference type="PANTHER" id="PTHR45720:SF10">
    <property type="entry name" value="CHLORIDE CHANNEL PROTEIN 2"/>
    <property type="match status" value="1"/>
</dbReference>
<evidence type="ECO:0000313" key="13">
    <source>
        <dbReference type="Proteomes" id="UP000270296"/>
    </source>
</evidence>
<dbReference type="OrthoDB" id="4564at2759"/>
<proteinExistence type="predicted"/>
<feature type="transmembrane region" description="Helical" evidence="10">
    <location>
        <begin position="103"/>
        <end position="120"/>
    </location>
</feature>
<dbReference type="SUPFAM" id="SSF81340">
    <property type="entry name" value="Clc chloride channel"/>
    <property type="match status" value="1"/>
</dbReference>
<evidence type="ECO:0000313" key="12">
    <source>
        <dbReference type="EMBL" id="VDP01066.1"/>
    </source>
</evidence>
<feature type="transmembrane region" description="Helical" evidence="10">
    <location>
        <begin position="30"/>
        <end position="48"/>
    </location>
</feature>
<evidence type="ECO:0000256" key="8">
    <source>
        <dbReference type="ARBA" id="ARBA00023214"/>
    </source>
</evidence>
<organism evidence="14">
    <name type="scientific">Soboliphyme baturini</name>
    <dbReference type="NCBI Taxonomy" id="241478"/>
    <lineage>
        <taxon>Eukaryota</taxon>
        <taxon>Metazoa</taxon>
        <taxon>Ecdysozoa</taxon>
        <taxon>Nematoda</taxon>
        <taxon>Enoplea</taxon>
        <taxon>Dorylaimia</taxon>
        <taxon>Dioctophymatida</taxon>
        <taxon>Dioctophymatoidea</taxon>
        <taxon>Soboliphymatidae</taxon>
        <taxon>Soboliphyme</taxon>
    </lineage>
</organism>
<feature type="region of interest" description="Disordered" evidence="9">
    <location>
        <begin position="257"/>
        <end position="278"/>
    </location>
</feature>
<dbReference type="WBParaSite" id="SBAD_0000357001-mRNA-1">
    <property type="protein sequence ID" value="SBAD_0000357001-mRNA-1"/>
    <property type="gene ID" value="SBAD_0000357001"/>
</dbReference>
<dbReference type="AlphaFoldDB" id="A0A183IIG6"/>
<dbReference type="InterPro" id="IPR000644">
    <property type="entry name" value="CBS_dom"/>
</dbReference>
<keyword evidence="13" id="KW-1185">Reference proteome</keyword>
<keyword evidence="2" id="KW-0813">Transport</keyword>
<dbReference type="Pfam" id="PF00571">
    <property type="entry name" value="CBS"/>
    <property type="match status" value="1"/>
</dbReference>
<dbReference type="SUPFAM" id="SSF54631">
    <property type="entry name" value="CBS-domain pair"/>
    <property type="match status" value="1"/>
</dbReference>
<comment type="subcellular location">
    <subcellularLocation>
        <location evidence="1">Membrane</location>
        <topology evidence="1">Multi-pass membrane protein</topology>
    </subcellularLocation>
</comment>
<evidence type="ECO:0000313" key="14">
    <source>
        <dbReference type="WBParaSite" id="SBAD_0000357001-mRNA-1"/>
    </source>
</evidence>
<evidence type="ECO:0000256" key="4">
    <source>
        <dbReference type="ARBA" id="ARBA00022737"/>
    </source>
</evidence>
<feature type="transmembrane region" description="Helical" evidence="10">
    <location>
        <begin position="68"/>
        <end position="97"/>
    </location>
</feature>
<keyword evidence="8" id="KW-0868">Chloride</keyword>
<dbReference type="Pfam" id="PF00654">
    <property type="entry name" value="Voltage_CLC"/>
    <property type="match status" value="1"/>
</dbReference>
<dbReference type="InterPro" id="IPR050970">
    <property type="entry name" value="Cl_channel_volt-gated"/>
</dbReference>
<evidence type="ECO:0000256" key="2">
    <source>
        <dbReference type="ARBA" id="ARBA00022448"/>
    </source>
</evidence>
<evidence type="ECO:0000259" key="11">
    <source>
        <dbReference type="Pfam" id="PF00571"/>
    </source>
</evidence>
<sequence>MLAAACAVGIASTYESPVGGTVTCFTMPIPVGIMTPIFLTGAAFGRMFGEIVRKIFPHGIRRNQQMDLYLPASYAIIGAGAFSGAVTHAVSVSVVVIEMTGQITYILPMMLSVIIAVAVCEGAQPSLYSSIIDLCGLPRLKTKERSAHKFHDIHVSDIMMKDCHCICQDSTYREMQDLVISEAKIRSFPLVLDKGSMILIGSVKRCELIAMLDNNFGDIPRRAEAERRLARATIRNDNETDIEPVSSSTRFKISHVEASEEAHPASSNASAIREEGKTKKSYEDDPEIWTLRKLINVDKYLDATHMWPNSTFISKFVKDVSEKKRKRWEEAQLDLQIDWSDSIVDPAPFKLMEGINVLKASSIFYKLGIKRAFVTHLGRLIGILTMQQVQNALEDIGNKDHLESTGKKHEGSGGFTQRQFITVREPKNINPYLPRARQGRAGQGNAFMCDRTFSGRGRSCSKRGGAKAILANGCCPFGFATDAPAGRDSAAGFFCSCRRGDGLAQFRVHSSSAQLPPLEEHHCVRTVDARSP</sequence>
<keyword evidence="7 10" id="KW-0472">Membrane</keyword>
<protein>
    <submittedName>
        <fullName evidence="14">Chloride channel protein</fullName>
    </submittedName>
</protein>